<dbReference type="EMBL" id="CAJVQA010041849">
    <property type="protein sequence ID" value="CAG8814294.1"/>
    <property type="molecule type" value="Genomic_DNA"/>
</dbReference>
<protein>
    <submittedName>
        <fullName evidence="1">7601_t:CDS:1</fullName>
    </submittedName>
</protein>
<feature type="non-terminal residue" evidence="1">
    <location>
        <position position="1"/>
    </location>
</feature>
<evidence type="ECO:0000313" key="2">
    <source>
        <dbReference type="Proteomes" id="UP000789759"/>
    </source>
</evidence>
<organism evidence="1 2">
    <name type="scientific">Cetraspora pellucida</name>
    <dbReference type="NCBI Taxonomy" id="1433469"/>
    <lineage>
        <taxon>Eukaryota</taxon>
        <taxon>Fungi</taxon>
        <taxon>Fungi incertae sedis</taxon>
        <taxon>Mucoromycota</taxon>
        <taxon>Glomeromycotina</taxon>
        <taxon>Glomeromycetes</taxon>
        <taxon>Diversisporales</taxon>
        <taxon>Gigasporaceae</taxon>
        <taxon>Cetraspora</taxon>
    </lineage>
</organism>
<keyword evidence="2" id="KW-1185">Reference proteome</keyword>
<evidence type="ECO:0000313" key="1">
    <source>
        <dbReference type="EMBL" id="CAG8814294.1"/>
    </source>
</evidence>
<sequence length="45" mass="5261">HHPSLIPANPSLIGIRVFTFRPTSPLEIIKERLRYPKFSITRPYT</sequence>
<dbReference type="Proteomes" id="UP000789759">
    <property type="component" value="Unassembled WGS sequence"/>
</dbReference>
<accession>A0A9N9K9W5</accession>
<gene>
    <name evidence="1" type="ORF">CPELLU_LOCUS19006</name>
</gene>
<name>A0A9N9K9W5_9GLOM</name>
<feature type="non-terminal residue" evidence="1">
    <location>
        <position position="45"/>
    </location>
</feature>
<reference evidence="1" key="1">
    <citation type="submission" date="2021-06" db="EMBL/GenBank/DDBJ databases">
        <authorList>
            <person name="Kallberg Y."/>
            <person name="Tangrot J."/>
            <person name="Rosling A."/>
        </authorList>
    </citation>
    <scope>NUCLEOTIDE SEQUENCE</scope>
    <source>
        <strain evidence="1">FL966</strain>
    </source>
</reference>
<comment type="caution">
    <text evidence="1">The sequence shown here is derived from an EMBL/GenBank/DDBJ whole genome shotgun (WGS) entry which is preliminary data.</text>
</comment>
<dbReference type="AlphaFoldDB" id="A0A9N9K9W5"/>
<proteinExistence type="predicted"/>